<dbReference type="Proteomes" id="UP001165586">
    <property type="component" value="Unassembled WGS sequence"/>
</dbReference>
<evidence type="ECO:0008006" key="5">
    <source>
        <dbReference type="Google" id="ProtNLM"/>
    </source>
</evidence>
<accession>A0ABT2H7I0</accession>
<dbReference type="PROSITE" id="PS51257">
    <property type="entry name" value="PROKAR_LIPOPROTEIN"/>
    <property type="match status" value="1"/>
</dbReference>
<organism evidence="3 4">
    <name type="scientific">Herbiconiux daphne</name>
    <dbReference type="NCBI Taxonomy" id="2970914"/>
    <lineage>
        <taxon>Bacteria</taxon>
        <taxon>Bacillati</taxon>
        <taxon>Actinomycetota</taxon>
        <taxon>Actinomycetes</taxon>
        <taxon>Micrococcales</taxon>
        <taxon>Microbacteriaceae</taxon>
        <taxon>Herbiconiux</taxon>
    </lineage>
</organism>
<evidence type="ECO:0000313" key="3">
    <source>
        <dbReference type="EMBL" id="MCS5735833.1"/>
    </source>
</evidence>
<name>A0ABT2H7I0_9MICO</name>
<proteinExistence type="predicted"/>
<feature type="region of interest" description="Disordered" evidence="1">
    <location>
        <begin position="267"/>
        <end position="302"/>
    </location>
</feature>
<keyword evidence="4" id="KW-1185">Reference proteome</keyword>
<keyword evidence="2" id="KW-0732">Signal</keyword>
<reference evidence="3" key="1">
    <citation type="submission" date="2022-08" db="EMBL/GenBank/DDBJ databases">
        <authorList>
            <person name="Deng Y."/>
            <person name="Han X.-F."/>
            <person name="Zhang Y.-Q."/>
        </authorList>
    </citation>
    <scope>NUCLEOTIDE SEQUENCE</scope>
    <source>
        <strain evidence="3">CPCC 203386</strain>
    </source>
</reference>
<dbReference type="EMBL" id="JANLCJ010000009">
    <property type="protein sequence ID" value="MCS5735833.1"/>
    <property type="molecule type" value="Genomic_DNA"/>
</dbReference>
<feature type="chain" id="PRO_5046861184" description="LppX_LprAFG lipoprotein" evidence="2">
    <location>
        <begin position="23"/>
        <end position="302"/>
    </location>
</feature>
<gene>
    <name evidence="3" type="ORF">N1032_19000</name>
</gene>
<feature type="compositionally biased region" description="Gly residues" evidence="1">
    <location>
        <begin position="274"/>
        <end position="289"/>
    </location>
</feature>
<dbReference type="RefSeq" id="WP_259541034.1">
    <property type="nucleotide sequence ID" value="NZ_JANLCJ010000009.1"/>
</dbReference>
<feature type="compositionally biased region" description="Low complexity" evidence="1">
    <location>
        <begin position="290"/>
        <end position="302"/>
    </location>
</feature>
<comment type="caution">
    <text evidence="3">The sequence shown here is derived from an EMBL/GenBank/DDBJ whole genome shotgun (WGS) entry which is preliminary data.</text>
</comment>
<evidence type="ECO:0000256" key="1">
    <source>
        <dbReference type="SAM" id="MobiDB-lite"/>
    </source>
</evidence>
<feature type="signal peptide" evidence="2">
    <location>
        <begin position="1"/>
        <end position="22"/>
    </location>
</feature>
<sequence length="302" mass="31101">MTSARHPRFAPASMVLAVSAIAGLVTGCAGPSDSDVQAVTDWIADQPHVTAVQSAVDDDPWSRSVSLSIEVEAGVSDDDLRMLAPAAARRAANLPDPYLVWQVGEGRSFSNLGGSATLEVFLGLRHDSRYEVVSARGGSDCSGFFCVVLDDDDPAVLLDQVDRMLALAQRAGGVQPNLPFEAESADGRFVVGAQPEAPVDEAVALLTTITARVPVEHARVTPIEAVGDIPSAQLLDLWVSDEQGRLVAQQIADRQSLVEVSVWDADGEAEPDAGTGGGGLLGGGGGLGGSAAPTLTTGTPAP</sequence>
<evidence type="ECO:0000256" key="2">
    <source>
        <dbReference type="SAM" id="SignalP"/>
    </source>
</evidence>
<protein>
    <recommendedName>
        <fullName evidence="5">LppX_LprAFG lipoprotein</fullName>
    </recommendedName>
</protein>
<evidence type="ECO:0000313" key="4">
    <source>
        <dbReference type="Proteomes" id="UP001165586"/>
    </source>
</evidence>